<keyword evidence="1" id="KW-0812">Transmembrane</keyword>
<keyword evidence="1" id="KW-0472">Membrane</keyword>
<dbReference type="InterPro" id="IPR014717">
    <property type="entry name" value="Transl_elong_EF1B/ribsomal_bS6"/>
</dbReference>
<dbReference type="PANTHER" id="PTHR39555">
    <property type="entry name" value="FIMBRIAL ASSEMBLY PROTEIN PILO-LIKE PROTEIN-RELATED"/>
    <property type="match status" value="1"/>
</dbReference>
<accession>A0ABT4YLQ2</accession>
<dbReference type="Proteomes" id="UP001210678">
    <property type="component" value="Unassembled WGS sequence"/>
</dbReference>
<dbReference type="InterPro" id="IPR007445">
    <property type="entry name" value="PilO"/>
</dbReference>
<evidence type="ECO:0000313" key="2">
    <source>
        <dbReference type="EMBL" id="MDB1122365.1"/>
    </source>
</evidence>
<keyword evidence="3" id="KW-1185">Reference proteome</keyword>
<name>A0ABT4YLQ2_9VIBR</name>
<dbReference type="Gene3D" id="3.30.70.60">
    <property type="match status" value="1"/>
</dbReference>
<sequence length="210" mass="24226">MSSSGEVDQNGHINKLLQLDLEDIVRWPFYSQALLLVLISILVQAVTCWLLVLPKMNQLENIEALNAETEITIALKNKQLEAIPPLIQRIESQSRQLKEFLNTLLLEESLTSLIASITQISKQKNIEIVHIRWGKKEPFSFLDRIPIDIELRGQYRDFIFFSQAITELPNVVILDNFNLKKRQNNSEVLKATITAFTFLHRSKESSNERI</sequence>
<comment type="caution">
    <text evidence="2">The sequence shown here is derived from an EMBL/GenBank/DDBJ whole genome shotgun (WGS) entry which is preliminary data.</text>
</comment>
<dbReference type="RefSeq" id="WP_272132062.1">
    <property type="nucleotide sequence ID" value="NZ_JAQLOI010000001.1"/>
</dbReference>
<keyword evidence="1" id="KW-1133">Transmembrane helix</keyword>
<dbReference type="Pfam" id="PF04350">
    <property type="entry name" value="PilO"/>
    <property type="match status" value="1"/>
</dbReference>
<gene>
    <name evidence="2" type="primary">pilO</name>
    <name evidence="2" type="ORF">PGX00_00860</name>
</gene>
<protein>
    <submittedName>
        <fullName evidence="2">Type 4a pilus biogenesis protein PilO</fullName>
    </submittedName>
</protein>
<dbReference type="PANTHER" id="PTHR39555:SF1">
    <property type="entry name" value="TYPE IV PILUS INNER MEMBRANE COMPONENT PILO"/>
    <property type="match status" value="1"/>
</dbReference>
<dbReference type="EMBL" id="JAQLOI010000001">
    <property type="protein sequence ID" value="MDB1122365.1"/>
    <property type="molecule type" value="Genomic_DNA"/>
</dbReference>
<feature type="transmembrane region" description="Helical" evidence="1">
    <location>
        <begin position="29"/>
        <end position="52"/>
    </location>
</feature>
<organism evidence="2 3">
    <name type="scientific">Vibrio algarum</name>
    <dbReference type="NCBI Taxonomy" id="3020714"/>
    <lineage>
        <taxon>Bacteria</taxon>
        <taxon>Pseudomonadati</taxon>
        <taxon>Pseudomonadota</taxon>
        <taxon>Gammaproteobacteria</taxon>
        <taxon>Vibrionales</taxon>
        <taxon>Vibrionaceae</taxon>
        <taxon>Vibrio</taxon>
    </lineage>
</organism>
<evidence type="ECO:0000256" key="1">
    <source>
        <dbReference type="SAM" id="Phobius"/>
    </source>
</evidence>
<evidence type="ECO:0000313" key="3">
    <source>
        <dbReference type="Proteomes" id="UP001210678"/>
    </source>
</evidence>
<proteinExistence type="predicted"/>
<reference evidence="2 3" key="1">
    <citation type="submission" date="2023-01" db="EMBL/GenBank/DDBJ databases">
        <title>Vibrio sp. KJ40-1 sp.nov, isolated from marine algae.</title>
        <authorList>
            <person name="Butt M."/>
            <person name="Kim J.M.J."/>
            <person name="Jeon C.O.C."/>
        </authorList>
    </citation>
    <scope>NUCLEOTIDE SEQUENCE [LARGE SCALE GENOMIC DNA]</scope>
    <source>
        <strain evidence="2 3">KJ40-1</strain>
    </source>
</reference>